<sequence length="401" mass="44177">MGSSIAWLDNTVEEQRLARDLIALFSETESRDELGLGQIRDAFSDALFPGFSVVQTRARYYLFIPWCYTRGSAKGLSGAAAKAKGQRQERALISALKTENLDDDSGLIGKRAGAALRTLPSTIYWSGMVRYGVVGNVADIGHLGLTRSRDDEPSELASRSPQEWAAGVPEPPQGFPGSVPSGFKLTAEEAGWLSERIEMSCPSTLLAHLVREGQVLPDAFATPWDAAPAGQFSELDHARLFAVSMHGAALLYNLLVAEEYEKAGFTTVSDPVAHYREALAAWADEEIAPLSADLTAWDTAEFWQLVIEQNPNISHRTRLFVNTWIGWVRSGRAQRVADDAGARAFVLERERRKGKQSRFVNRKLLEAWSGNSGGGLFTYRWGTVRRILNDINEAKDRDASS</sequence>
<dbReference type="STRING" id="1385521.N803_14165"/>
<dbReference type="AlphaFoldDB" id="A0A0A0JNB7"/>
<evidence type="ECO:0000313" key="2">
    <source>
        <dbReference type="EMBL" id="KGN37507.1"/>
    </source>
</evidence>
<dbReference type="Proteomes" id="UP000030011">
    <property type="component" value="Unassembled WGS sequence"/>
</dbReference>
<evidence type="ECO:0000256" key="1">
    <source>
        <dbReference type="SAM" id="MobiDB-lite"/>
    </source>
</evidence>
<comment type="caution">
    <text evidence="2">The sequence shown here is derived from an EMBL/GenBank/DDBJ whole genome shotgun (WGS) entry which is preliminary data.</text>
</comment>
<dbReference type="eggNOG" id="ENOG502ZB6I">
    <property type="taxonomic scope" value="Bacteria"/>
</dbReference>
<accession>A0A0A0JNB7</accession>
<proteinExistence type="predicted"/>
<gene>
    <name evidence="2" type="ORF">N803_14165</name>
</gene>
<protein>
    <submittedName>
        <fullName evidence="2">Uncharacterized protein</fullName>
    </submittedName>
</protein>
<organism evidence="2 3">
    <name type="scientific">Knoellia subterranea KCTC 19937</name>
    <dbReference type="NCBI Taxonomy" id="1385521"/>
    <lineage>
        <taxon>Bacteria</taxon>
        <taxon>Bacillati</taxon>
        <taxon>Actinomycetota</taxon>
        <taxon>Actinomycetes</taxon>
        <taxon>Micrococcales</taxon>
        <taxon>Intrasporangiaceae</taxon>
        <taxon>Knoellia</taxon>
    </lineage>
</organism>
<keyword evidence="3" id="KW-1185">Reference proteome</keyword>
<dbReference type="OrthoDB" id="1825624at2"/>
<evidence type="ECO:0000313" key="3">
    <source>
        <dbReference type="Proteomes" id="UP000030011"/>
    </source>
</evidence>
<dbReference type="InterPro" id="IPR045941">
    <property type="entry name" value="DUF6361"/>
</dbReference>
<name>A0A0A0JNB7_9MICO</name>
<dbReference type="RefSeq" id="WP_035904919.1">
    <property type="nucleotide sequence ID" value="NZ_AVPK01000005.1"/>
</dbReference>
<dbReference type="EMBL" id="AVPK01000005">
    <property type="protein sequence ID" value="KGN37507.1"/>
    <property type="molecule type" value="Genomic_DNA"/>
</dbReference>
<feature type="region of interest" description="Disordered" evidence="1">
    <location>
        <begin position="148"/>
        <end position="173"/>
    </location>
</feature>
<dbReference type="Pfam" id="PF19888">
    <property type="entry name" value="DUF6361"/>
    <property type="match status" value="1"/>
</dbReference>
<reference evidence="2 3" key="1">
    <citation type="submission" date="2013-08" db="EMBL/GenBank/DDBJ databases">
        <title>The genome sequence of Knoellia subterranea.</title>
        <authorList>
            <person name="Zhu W."/>
            <person name="Wang G."/>
        </authorList>
    </citation>
    <scope>NUCLEOTIDE SEQUENCE [LARGE SCALE GENOMIC DNA]</scope>
    <source>
        <strain evidence="2 3">KCTC 19937</strain>
    </source>
</reference>